<dbReference type="Gene3D" id="3.20.20.140">
    <property type="entry name" value="Metal-dependent hydrolases"/>
    <property type="match status" value="1"/>
</dbReference>
<proteinExistence type="predicted"/>
<dbReference type="Proteomes" id="UP000256845">
    <property type="component" value="Unassembled WGS sequence"/>
</dbReference>
<evidence type="ECO:0008006" key="3">
    <source>
        <dbReference type="Google" id="ProtNLM"/>
    </source>
</evidence>
<keyword evidence="2" id="KW-1185">Reference proteome</keyword>
<dbReference type="SUPFAM" id="SSF89550">
    <property type="entry name" value="PHP domain-like"/>
    <property type="match status" value="1"/>
</dbReference>
<dbReference type="AlphaFoldDB" id="A0A3D9HRI0"/>
<gene>
    <name evidence="1" type="ORF">DFP90_10221</name>
</gene>
<reference evidence="1 2" key="1">
    <citation type="submission" date="2018-07" db="EMBL/GenBank/DDBJ databases">
        <title>Genomic Encyclopedia of Type Strains, Phase III (KMG-III): the genomes of soil and plant-associated and newly described type strains.</title>
        <authorList>
            <person name="Whitman W."/>
        </authorList>
    </citation>
    <scope>NUCLEOTIDE SEQUENCE [LARGE SCALE GENOMIC DNA]</scope>
    <source>
        <strain evidence="1 2">CECT 8488</strain>
    </source>
</reference>
<comment type="caution">
    <text evidence="1">The sequence shown here is derived from an EMBL/GenBank/DDBJ whole genome shotgun (WGS) entry which is preliminary data.</text>
</comment>
<dbReference type="OrthoDB" id="9807387at2"/>
<accession>A0A3D9HRI0</accession>
<evidence type="ECO:0000313" key="1">
    <source>
        <dbReference type="EMBL" id="RED52005.1"/>
    </source>
</evidence>
<dbReference type="InterPro" id="IPR016195">
    <property type="entry name" value="Pol/histidinol_Pase-like"/>
</dbReference>
<organism evidence="1 2">
    <name type="scientific">Aestuariispira insulae</name>
    <dbReference type="NCBI Taxonomy" id="1461337"/>
    <lineage>
        <taxon>Bacteria</taxon>
        <taxon>Pseudomonadati</taxon>
        <taxon>Pseudomonadota</taxon>
        <taxon>Alphaproteobacteria</taxon>
        <taxon>Rhodospirillales</taxon>
        <taxon>Kiloniellaceae</taxon>
        <taxon>Aestuariispira</taxon>
    </lineage>
</organism>
<sequence length="293" mass="33185">MINGRVTFDLHYHTNVYRMQRWNRDRRLAQHRKCLGETGVDYVASTEHAYKAPLDAYLYLRDAVLDLPTEILPAVEAISEEGVDIIFIYPDEDALRSALRVIQPFKWKAQDMGRLGRDTGAIVVIPHPFTPGRTGTANVLGSETFMQLQEEVDYIEVHNGLSLHFLENGMRGGKAVTPPKLQKSVEYTYRLPDELRLNQIGWAVSSDAHFPSHQTIVGGIETADGQRPSDWFSFLKQRHHFKETEVRNHGNRNLLKLWHGIESSYCTFGEAVEKKAQRAGLTAGAKHTHPDAA</sequence>
<evidence type="ECO:0000313" key="2">
    <source>
        <dbReference type="Proteomes" id="UP000256845"/>
    </source>
</evidence>
<dbReference type="RefSeq" id="WP_115935569.1">
    <property type="nucleotide sequence ID" value="NZ_QRDW01000002.1"/>
</dbReference>
<dbReference type="EMBL" id="QRDW01000002">
    <property type="protein sequence ID" value="RED52005.1"/>
    <property type="molecule type" value="Genomic_DNA"/>
</dbReference>
<name>A0A3D9HRI0_9PROT</name>
<protein>
    <recommendedName>
        <fullName evidence="3">PHP domain-containing protein</fullName>
    </recommendedName>
</protein>